<evidence type="ECO:0008006" key="4">
    <source>
        <dbReference type="Google" id="ProtNLM"/>
    </source>
</evidence>
<reference evidence="3" key="1">
    <citation type="submission" date="2019-04" db="EMBL/GenBank/DDBJ databases">
        <title>Friends and foes A comparative genomics studyof 23 Aspergillus species from section Flavi.</title>
        <authorList>
            <consortium name="DOE Joint Genome Institute"/>
            <person name="Kjaerbolling I."/>
            <person name="Vesth T."/>
            <person name="Frisvad J.C."/>
            <person name="Nybo J.L."/>
            <person name="Theobald S."/>
            <person name="Kildgaard S."/>
            <person name="Isbrandt T."/>
            <person name="Kuo A."/>
            <person name="Sato A."/>
            <person name="Lyhne E.K."/>
            <person name="Kogle M.E."/>
            <person name="Wiebenga A."/>
            <person name="Kun R.S."/>
            <person name="Lubbers R.J."/>
            <person name="Makela M.R."/>
            <person name="Barry K."/>
            <person name="Chovatia M."/>
            <person name="Clum A."/>
            <person name="Daum C."/>
            <person name="Haridas S."/>
            <person name="He G."/>
            <person name="LaButti K."/>
            <person name="Lipzen A."/>
            <person name="Mondo S."/>
            <person name="Riley R."/>
            <person name="Salamov A."/>
            <person name="Simmons B.A."/>
            <person name="Magnuson J.K."/>
            <person name="Henrissat B."/>
            <person name="Mortensen U.H."/>
            <person name="Larsen T.O."/>
            <person name="Devries R.P."/>
            <person name="Grigoriev I.V."/>
            <person name="Machida M."/>
            <person name="Baker S.E."/>
            <person name="Andersen M.R."/>
        </authorList>
    </citation>
    <scope>NUCLEOTIDE SEQUENCE [LARGE SCALE GENOMIC DNA]</scope>
    <source>
        <strain evidence="3">CBS 130015</strain>
    </source>
</reference>
<organism evidence="2 3">
    <name type="scientific">Aspergillus transmontanensis</name>
    <dbReference type="NCBI Taxonomy" id="1034304"/>
    <lineage>
        <taxon>Eukaryota</taxon>
        <taxon>Fungi</taxon>
        <taxon>Dikarya</taxon>
        <taxon>Ascomycota</taxon>
        <taxon>Pezizomycotina</taxon>
        <taxon>Eurotiomycetes</taxon>
        <taxon>Eurotiomycetidae</taxon>
        <taxon>Eurotiales</taxon>
        <taxon>Aspergillaceae</taxon>
        <taxon>Aspergillus</taxon>
        <taxon>Aspergillus subgen. Circumdati</taxon>
    </lineage>
</organism>
<sequence>MGLQFFFFLSLFPNCSLINIQVELSQLTISHCTQHTRNTVTKSFCNGRTKQPRMLEKRRYNLVHGSSDTVGVCSGLHAQY</sequence>
<evidence type="ECO:0000313" key="2">
    <source>
        <dbReference type="EMBL" id="KAE8315734.1"/>
    </source>
</evidence>
<feature type="signal peptide" evidence="1">
    <location>
        <begin position="1"/>
        <end position="17"/>
    </location>
</feature>
<dbReference type="EMBL" id="ML738310">
    <property type="protein sequence ID" value="KAE8315734.1"/>
    <property type="molecule type" value="Genomic_DNA"/>
</dbReference>
<dbReference type="Proteomes" id="UP000325433">
    <property type="component" value="Unassembled WGS sequence"/>
</dbReference>
<feature type="chain" id="PRO_5024840244" description="Secreted protein" evidence="1">
    <location>
        <begin position="18"/>
        <end position="80"/>
    </location>
</feature>
<keyword evidence="3" id="KW-1185">Reference proteome</keyword>
<accession>A0A5N6W4H8</accession>
<dbReference type="AlphaFoldDB" id="A0A5N6W4H8"/>
<evidence type="ECO:0000256" key="1">
    <source>
        <dbReference type="SAM" id="SignalP"/>
    </source>
</evidence>
<evidence type="ECO:0000313" key="3">
    <source>
        <dbReference type="Proteomes" id="UP000325433"/>
    </source>
</evidence>
<gene>
    <name evidence="2" type="ORF">BDV41DRAFT_529827</name>
</gene>
<proteinExistence type="predicted"/>
<protein>
    <recommendedName>
        <fullName evidence="4">Secreted protein</fullName>
    </recommendedName>
</protein>
<name>A0A5N6W4H8_9EURO</name>
<keyword evidence="1" id="KW-0732">Signal</keyword>